<comment type="caution">
    <text evidence="2">The sequence shown here is derived from an EMBL/GenBank/DDBJ whole genome shotgun (WGS) entry which is preliminary data.</text>
</comment>
<dbReference type="InterPro" id="IPR043756">
    <property type="entry name" value="DUF5702"/>
</dbReference>
<evidence type="ECO:0000313" key="2">
    <source>
        <dbReference type="EMBL" id="MCC2189515.1"/>
    </source>
</evidence>
<dbReference type="Proteomes" id="UP001197875">
    <property type="component" value="Unassembled WGS sequence"/>
</dbReference>
<organism evidence="2 3">
    <name type="scientific">Fusicatenibacter faecihominis</name>
    <dbReference type="NCBI Taxonomy" id="2881276"/>
    <lineage>
        <taxon>Bacteria</taxon>
        <taxon>Bacillati</taxon>
        <taxon>Bacillota</taxon>
        <taxon>Clostridia</taxon>
        <taxon>Lachnospirales</taxon>
        <taxon>Lachnospiraceae</taxon>
        <taxon>Fusicatenibacter</taxon>
    </lineage>
</organism>
<evidence type="ECO:0000256" key="1">
    <source>
        <dbReference type="SAM" id="MobiDB-lite"/>
    </source>
</evidence>
<accession>A0AAE3DS17</accession>
<keyword evidence="3" id="KW-1185">Reference proteome</keyword>
<sequence>MAEKRAYRGSMTVFFSVLTVLFLALISAMAESVRVQGARAKAASVLDLGIFSVFGEYERDLLEEYEVFGVDASYGGEDFQKEKLSERLDFFMKYNIEPTRGTMLTGNTLFPVRTEGSSILRTLLLTDEDGWVFRDQIVQNLKSAAGTELAAEFLEARKKSQEMEKNQKDYEKQEQEAEKALIEAEAAQREEEKAAGGNSGADDGSVVPMDPDGSALPAVQEKPDNPLDLIKKVKKMGILGLVLEDPSSVSMKELVKKELAGERKREKGDLSWERESSGLIGDGIFQEYLFSHFSSAMDTEEKETALSYELEYLLCGKESDEKNLKATVNKLLLLREGVNFVYILADGEMRHSAELLAAAIAGGAPGVTTALTAALLAAWAYGESLLDVRILLAGGKVPAVKTKESFQLTLENLGKLPEVLASCKEKAGEGLDYEAYLQMLFLTGKKKSYPMRALNLIECNLRKKEGMGHFQIDHCIAGLEAEAEWELSPVFAALPEAFLKTGLGAVNYHTRGKFIYEI</sequence>
<reference evidence="2 3" key="1">
    <citation type="submission" date="2021-10" db="EMBL/GenBank/DDBJ databases">
        <title>Anaerobic single-cell dispensing facilitates the cultivation of human gut bacteria.</title>
        <authorList>
            <person name="Afrizal A."/>
        </authorList>
    </citation>
    <scope>NUCLEOTIDE SEQUENCE [LARGE SCALE GENOMIC DNA]</scope>
    <source>
        <strain evidence="2 3">CLA-AA-H277</strain>
    </source>
</reference>
<feature type="region of interest" description="Disordered" evidence="1">
    <location>
        <begin position="186"/>
        <end position="223"/>
    </location>
</feature>
<dbReference type="AlphaFoldDB" id="A0AAE3DS17"/>
<dbReference type="RefSeq" id="WP_227614852.1">
    <property type="nucleotide sequence ID" value="NZ_JAJEPR010000008.1"/>
</dbReference>
<evidence type="ECO:0000313" key="3">
    <source>
        <dbReference type="Proteomes" id="UP001197875"/>
    </source>
</evidence>
<proteinExistence type="predicted"/>
<dbReference type="Pfam" id="PF18960">
    <property type="entry name" value="DUF5702"/>
    <property type="match status" value="1"/>
</dbReference>
<gene>
    <name evidence="2" type="ORF">LKD71_06815</name>
</gene>
<dbReference type="EMBL" id="JAJEPR010000008">
    <property type="protein sequence ID" value="MCC2189515.1"/>
    <property type="molecule type" value="Genomic_DNA"/>
</dbReference>
<protein>
    <submittedName>
        <fullName evidence="2">DUF5702 domain-containing protein</fullName>
    </submittedName>
</protein>
<name>A0AAE3DS17_9FIRM</name>